<keyword evidence="2" id="KW-1185">Reference proteome</keyword>
<accession>A0A5Q0CFD0</accession>
<geneLocation type="plasmid" evidence="1 2">
    <name>unnamed</name>
</geneLocation>
<name>A0A5Q0CFD0_9HYPH</name>
<proteinExistence type="predicted"/>
<reference evidence="1 2" key="1">
    <citation type="submission" date="2019-08" db="EMBL/GenBank/DDBJ databases">
        <title>Prosopis cineraria nodule microbiome.</title>
        <authorList>
            <person name="Ali R."/>
            <person name="Chaluvadi S.R."/>
            <person name="Wang X."/>
        </authorList>
    </citation>
    <scope>NUCLEOTIDE SEQUENCE [LARGE SCALE GENOMIC DNA]</scope>
    <source>
        <strain evidence="1 2">BG7</strain>
        <plasmid evidence="1 2">unnamed</plasmid>
    </source>
</reference>
<protein>
    <submittedName>
        <fullName evidence="1">Uncharacterized protein</fullName>
    </submittedName>
</protein>
<dbReference type="Proteomes" id="UP000326881">
    <property type="component" value="Plasmid unnamed"/>
</dbReference>
<dbReference type="OrthoDB" id="8387065at2"/>
<evidence type="ECO:0000313" key="2">
    <source>
        <dbReference type="Proteomes" id="UP000326881"/>
    </source>
</evidence>
<evidence type="ECO:0000313" key="1">
    <source>
        <dbReference type="EMBL" id="QFY64032.1"/>
    </source>
</evidence>
<keyword evidence="1" id="KW-0614">Plasmid</keyword>
<dbReference type="EMBL" id="CP043499">
    <property type="protein sequence ID" value="QFY64032.1"/>
    <property type="molecule type" value="Genomic_DNA"/>
</dbReference>
<dbReference type="KEGG" id="rgr:FZ934_20120"/>
<sequence length="103" mass="11352">MTALMTDIASAAVQLEAAIREVTFIEADAPEASKPMNFKAKYLPRMLVERYPELSSIERELRGVFEVCSAAIDRKTVNPVVAKAAISLAREYRGVIDGLKHNS</sequence>
<dbReference type="AlphaFoldDB" id="A0A5Q0CFD0"/>
<gene>
    <name evidence="1" type="ORF">FZ934_20120</name>
</gene>
<organism evidence="1 2">
    <name type="scientific">Rhizobium grahamii</name>
    <dbReference type="NCBI Taxonomy" id="1120045"/>
    <lineage>
        <taxon>Bacteria</taxon>
        <taxon>Pseudomonadati</taxon>
        <taxon>Pseudomonadota</taxon>
        <taxon>Alphaproteobacteria</taxon>
        <taxon>Hyphomicrobiales</taxon>
        <taxon>Rhizobiaceae</taxon>
        <taxon>Rhizobium/Agrobacterium group</taxon>
        <taxon>Rhizobium</taxon>
    </lineage>
</organism>